<evidence type="ECO:0000313" key="2">
    <source>
        <dbReference type="Proteomes" id="UP000450917"/>
    </source>
</evidence>
<reference evidence="1 2" key="1">
    <citation type="submission" date="2019-11" db="EMBL/GenBank/DDBJ databases">
        <title>Draft genome sequences of five Paenibacillus species of dairy origin.</title>
        <authorList>
            <person name="Olajide A.M."/>
            <person name="Chen S."/>
            <person name="Lapointe G."/>
        </authorList>
    </citation>
    <scope>NUCLEOTIDE SEQUENCE [LARGE SCALE GENOMIC DNA]</scope>
    <source>
        <strain evidence="1 2">2CS3</strain>
    </source>
</reference>
<dbReference type="Proteomes" id="UP000450917">
    <property type="component" value="Unassembled WGS sequence"/>
</dbReference>
<comment type="caution">
    <text evidence="1">The sequence shown here is derived from an EMBL/GenBank/DDBJ whole genome shotgun (WGS) entry which is preliminary data.</text>
</comment>
<name>A0A7X2ZEN9_9BACL</name>
<dbReference type="RefSeq" id="WP_054798337.1">
    <property type="nucleotide sequence ID" value="NZ_JARTHJ010000126.1"/>
</dbReference>
<dbReference type="AlphaFoldDB" id="A0A7X2ZEN9"/>
<accession>A0A7X2ZEN9</accession>
<protein>
    <submittedName>
        <fullName evidence="1">Uncharacterized protein</fullName>
    </submittedName>
</protein>
<proteinExistence type="predicted"/>
<evidence type="ECO:0000313" key="1">
    <source>
        <dbReference type="EMBL" id="MUG73459.1"/>
    </source>
</evidence>
<gene>
    <name evidence="1" type="ORF">GNP93_22820</name>
</gene>
<keyword evidence="2" id="KW-1185">Reference proteome</keyword>
<dbReference type="EMBL" id="WNZX01000026">
    <property type="protein sequence ID" value="MUG73459.1"/>
    <property type="molecule type" value="Genomic_DNA"/>
</dbReference>
<sequence length="70" mass="7855">MENIIHREFEAVEPVFVTIEMVSHCGYCTQVHGDPYCRTPVHCTKFSGSCSPIHVNLATCMTCGEYKKST</sequence>
<organism evidence="1 2">
    <name type="scientific">Paenibacillus validus</name>
    <dbReference type="NCBI Taxonomy" id="44253"/>
    <lineage>
        <taxon>Bacteria</taxon>
        <taxon>Bacillati</taxon>
        <taxon>Bacillota</taxon>
        <taxon>Bacilli</taxon>
        <taxon>Bacillales</taxon>
        <taxon>Paenibacillaceae</taxon>
        <taxon>Paenibacillus</taxon>
    </lineage>
</organism>